<comment type="caution">
    <text evidence="9">The sequence shown here is derived from an EMBL/GenBank/DDBJ whole genome shotgun (WGS) entry which is preliminary data.</text>
</comment>
<feature type="region of interest" description="Disordered" evidence="7">
    <location>
        <begin position="218"/>
        <end position="251"/>
    </location>
</feature>
<evidence type="ECO:0000259" key="8">
    <source>
        <dbReference type="PROSITE" id="PS50157"/>
    </source>
</evidence>
<evidence type="ECO:0000256" key="2">
    <source>
        <dbReference type="ARBA" id="ARBA00022737"/>
    </source>
</evidence>
<dbReference type="PANTHER" id="PTHR24394:SF44">
    <property type="entry name" value="ZINC FINGER PROTEIN 271-LIKE"/>
    <property type="match status" value="1"/>
</dbReference>
<protein>
    <recommendedName>
        <fullName evidence="8">C2H2-type domain-containing protein</fullName>
    </recommendedName>
</protein>
<keyword evidence="10" id="KW-1185">Reference proteome</keyword>
<organism evidence="9 10">
    <name type="scientific">Pristionchus entomophagus</name>
    <dbReference type="NCBI Taxonomy" id="358040"/>
    <lineage>
        <taxon>Eukaryota</taxon>
        <taxon>Metazoa</taxon>
        <taxon>Ecdysozoa</taxon>
        <taxon>Nematoda</taxon>
        <taxon>Chromadorea</taxon>
        <taxon>Rhabditida</taxon>
        <taxon>Rhabditina</taxon>
        <taxon>Diplogasteromorpha</taxon>
        <taxon>Diplogasteroidea</taxon>
        <taxon>Neodiplogasteridae</taxon>
        <taxon>Pristionchus</taxon>
    </lineage>
</organism>
<evidence type="ECO:0000256" key="6">
    <source>
        <dbReference type="PROSITE-ProRule" id="PRU00042"/>
    </source>
</evidence>
<evidence type="ECO:0000256" key="7">
    <source>
        <dbReference type="SAM" id="MobiDB-lite"/>
    </source>
</evidence>
<evidence type="ECO:0000256" key="4">
    <source>
        <dbReference type="ARBA" id="ARBA00022833"/>
    </source>
</evidence>
<dbReference type="PROSITE" id="PS00028">
    <property type="entry name" value="ZINC_FINGER_C2H2_1"/>
    <property type="match status" value="2"/>
</dbReference>
<evidence type="ECO:0000313" key="10">
    <source>
        <dbReference type="Proteomes" id="UP001432027"/>
    </source>
</evidence>
<feature type="region of interest" description="Disordered" evidence="7">
    <location>
        <begin position="146"/>
        <end position="170"/>
    </location>
</feature>
<sequence length="874" mass="94830">AEELLPSTSDACAAPTAAAVAAKPRPSALRRAKDRVAAHCSAVSALLADHEDDAHVEFADAALRSLQALLHGRCVSSVEIARLHRLSYVYAKDDAAGTRALSLLGRALRSLSIARNEHFTLADGLEPDEYGLPRITVKPPRYYSGESDENISPGGTHAQSVQHTKQINQHLQRRIKEEPLFEGCIPPEQNTSEIWYTSGLLTGMTSNVDLSFLANRRDRREERENEEEEEPGTSNAQTKKKYRPNDPAPPFELKCDKAGNILVKSEMMGDGEFFDHQIQMRAFANRYEAIARRGEYEECSIMRTISGRSNGKTYACDECHASFPNQHKFATHKRWVHPKTGEKRAEAAAAKAERHQAAAAAPVVVMEREKRERRPPVRHDEIVSLAATVSPPVSNKIYTCPICAETLDTQHKFASHMRYKHPKGSVWENMEGRRASITKVQTASPSAAVPSYHLAPSSSKTTSSDAASKMTPFGEKNEEIGEAKKYPCKQCGRLFDSVVQLGGHTGHCNRAMASASSSLVSGIATPSSSTITASVVKQKEEETTKKMYACRICARPFDNYNGLAGHTRHCLNALNLSSSSSPGLASPSNVISASTTTLSPAFKAPSSMTNKKEEEVAIKVEEETPKKMYACHICARPFDNYNALAGHTRHCQKKNGVDPSARAMQRREKTATDAAAAAPAALTTPSAARIVKKKPLPISPLTISSSAPTVEKETKEEEEQIVDAKPAQRKRPATLTVKEESADEQPLQQLQPTAVKKEEEAEAAIPAAATIPAAAAAKTTARGKVTPPFTMSTRARSSRPRVPPSVSSSSPAESAIPIGTVSPSLADPSPSLPPLAKRMRVEAPPSPKREVKEELSDDEETGSVNGQSKRVKGE</sequence>
<feature type="compositionally biased region" description="Low complexity" evidence="7">
    <location>
        <begin position="457"/>
        <end position="469"/>
    </location>
</feature>
<evidence type="ECO:0000256" key="1">
    <source>
        <dbReference type="ARBA" id="ARBA00022723"/>
    </source>
</evidence>
<dbReference type="PROSITE" id="PS50157">
    <property type="entry name" value="ZINC_FINGER_C2H2_2"/>
    <property type="match status" value="2"/>
</dbReference>
<dbReference type="SMART" id="SM00355">
    <property type="entry name" value="ZnF_C2H2"/>
    <property type="match status" value="5"/>
</dbReference>
<dbReference type="Proteomes" id="UP001432027">
    <property type="component" value="Unassembled WGS sequence"/>
</dbReference>
<keyword evidence="3 6" id="KW-0863">Zinc-finger</keyword>
<accession>A0AAV5SDD0</accession>
<dbReference type="AlphaFoldDB" id="A0AAV5SDD0"/>
<keyword evidence="4" id="KW-0862">Zinc</keyword>
<evidence type="ECO:0000256" key="3">
    <source>
        <dbReference type="ARBA" id="ARBA00022771"/>
    </source>
</evidence>
<feature type="region of interest" description="Disordered" evidence="7">
    <location>
        <begin position="651"/>
        <end position="678"/>
    </location>
</feature>
<dbReference type="InterPro" id="IPR013087">
    <property type="entry name" value="Znf_C2H2_type"/>
</dbReference>
<evidence type="ECO:0000313" key="9">
    <source>
        <dbReference type="EMBL" id="GMS80915.1"/>
    </source>
</evidence>
<feature type="domain" description="C2H2-type" evidence="8">
    <location>
        <begin position="314"/>
        <end position="342"/>
    </location>
</feature>
<name>A0AAV5SDD0_9BILA</name>
<keyword evidence="2" id="KW-0677">Repeat</keyword>
<keyword evidence="5" id="KW-0539">Nucleus</keyword>
<dbReference type="GO" id="GO:0005634">
    <property type="term" value="C:nucleus"/>
    <property type="evidence" value="ECO:0007669"/>
    <property type="project" value="TreeGrafter"/>
</dbReference>
<dbReference type="Gene3D" id="3.30.160.60">
    <property type="entry name" value="Classic Zinc Finger"/>
    <property type="match status" value="2"/>
</dbReference>
<dbReference type="PANTHER" id="PTHR24394">
    <property type="entry name" value="ZINC FINGER PROTEIN"/>
    <property type="match status" value="1"/>
</dbReference>
<feature type="compositionally biased region" description="Low complexity" evidence="7">
    <location>
        <begin position="699"/>
        <end position="709"/>
    </location>
</feature>
<feature type="domain" description="C2H2-type" evidence="8">
    <location>
        <begin position="629"/>
        <end position="659"/>
    </location>
</feature>
<feature type="compositionally biased region" description="Polar residues" evidence="7">
    <location>
        <begin position="157"/>
        <end position="170"/>
    </location>
</feature>
<dbReference type="GO" id="GO:0000981">
    <property type="term" value="F:DNA-binding transcription factor activity, RNA polymerase II-specific"/>
    <property type="evidence" value="ECO:0007669"/>
    <property type="project" value="TreeGrafter"/>
</dbReference>
<proteinExistence type="predicted"/>
<feature type="region of interest" description="Disordered" evidence="7">
    <location>
        <begin position="698"/>
        <end position="761"/>
    </location>
</feature>
<reference evidence="9" key="1">
    <citation type="submission" date="2023-10" db="EMBL/GenBank/DDBJ databases">
        <title>Genome assembly of Pristionchus species.</title>
        <authorList>
            <person name="Yoshida K."/>
            <person name="Sommer R.J."/>
        </authorList>
    </citation>
    <scope>NUCLEOTIDE SEQUENCE</scope>
    <source>
        <strain evidence="9">RS0144</strain>
    </source>
</reference>
<dbReference type="EMBL" id="BTSX01000001">
    <property type="protein sequence ID" value="GMS80915.1"/>
    <property type="molecule type" value="Genomic_DNA"/>
</dbReference>
<feature type="non-terminal residue" evidence="9">
    <location>
        <position position="1"/>
    </location>
</feature>
<gene>
    <name evidence="9" type="ORF">PENTCL1PPCAC_3090</name>
</gene>
<dbReference type="Pfam" id="PF13912">
    <property type="entry name" value="zf-C2H2_6"/>
    <property type="match status" value="1"/>
</dbReference>
<evidence type="ECO:0000256" key="5">
    <source>
        <dbReference type="ARBA" id="ARBA00023242"/>
    </source>
</evidence>
<keyword evidence="1" id="KW-0479">Metal-binding</keyword>
<dbReference type="GO" id="GO:0008270">
    <property type="term" value="F:zinc ion binding"/>
    <property type="evidence" value="ECO:0007669"/>
    <property type="project" value="UniProtKB-KW"/>
</dbReference>
<feature type="region of interest" description="Disordered" evidence="7">
    <location>
        <begin position="448"/>
        <end position="474"/>
    </location>
</feature>
<feature type="region of interest" description="Disordered" evidence="7">
    <location>
        <begin position="774"/>
        <end position="874"/>
    </location>
</feature>